<organism evidence="1 3">
    <name type="scientific">Medicago truncatula</name>
    <name type="common">Barrel medic</name>
    <name type="synonym">Medicago tribuloides</name>
    <dbReference type="NCBI Taxonomy" id="3880"/>
    <lineage>
        <taxon>Eukaryota</taxon>
        <taxon>Viridiplantae</taxon>
        <taxon>Streptophyta</taxon>
        <taxon>Embryophyta</taxon>
        <taxon>Tracheophyta</taxon>
        <taxon>Spermatophyta</taxon>
        <taxon>Magnoliopsida</taxon>
        <taxon>eudicotyledons</taxon>
        <taxon>Gunneridae</taxon>
        <taxon>Pentapetalae</taxon>
        <taxon>rosids</taxon>
        <taxon>fabids</taxon>
        <taxon>Fabales</taxon>
        <taxon>Fabaceae</taxon>
        <taxon>Papilionoideae</taxon>
        <taxon>50 kb inversion clade</taxon>
        <taxon>NPAAA clade</taxon>
        <taxon>Hologalegina</taxon>
        <taxon>IRL clade</taxon>
        <taxon>Trifolieae</taxon>
        <taxon>Medicago</taxon>
    </lineage>
</organism>
<evidence type="ECO:0000313" key="2">
    <source>
        <dbReference type="EnsemblPlants" id="AES66948"/>
    </source>
</evidence>
<gene>
    <name evidence="1" type="ordered locus">MTR_2g083770</name>
</gene>
<accession>G7IM62</accession>
<evidence type="ECO:0000313" key="3">
    <source>
        <dbReference type="Proteomes" id="UP000002051"/>
    </source>
</evidence>
<reference evidence="2" key="3">
    <citation type="submission" date="2015-04" db="UniProtKB">
        <authorList>
            <consortium name="EnsemblPlants"/>
        </authorList>
    </citation>
    <scope>IDENTIFICATION</scope>
    <source>
        <strain evidence="2">cv. Jemalong A17</strain>
    </source>
</reference>
<dbReference type="HOGENOM" id="CLU_2834947_0_0_1"/>
<dbReference type="PaxDb" id="3880-AES66948"/>
<reference evidence="1 3" key="1">
    <citation type="journal article" date="2011" name="Nature">
        <title>The Medicago genome provides insight into the evolution of rhizobial symbioses.</title>
        <authorList>
            <person name="Young N.D."/>
            <person name="Debelle F."/>
            <person name="Oldroyd G.E."/>
            <person name="Geurts R."/>
            <person name="Cannon S.B."/>
            <person name="Udvardi M.K."/>
            <person name="Benedito V.A."/>
            <person name="Mayer K.F."/>
            <person name="Gouzy J."/>
            <person name="Schoof H."/>
            <person name="Van de Peer Y."/>
            <person name="Proost S."/>
            <person name="Cook D.R."/>
            <person name="Meyers B.C."/>
            <person name="Spannagl M."/>
            <person name="Cheung F."/>
            <person name="De Mita S."/>
            <person name="Krishnakumar V."/>
            <person name="Gundlach H."/>
            <person name="Zhou S."/>
            <person name="Mudge J."/>
            <person name="Bharti A.K."/>
            <person name="Murray J.D."/>
            <person name="Naoumkina M.A."/>
            <person name="Rosen B."/>
            <person name="Silverstein K.A."/>
            <person name="Tang H."/>
            <person name="Rombauts S."/>
            <person name="Zhao P.X."/>
            <person name="Zhou P."/>
            <person name="Barbe V."/>
            <person name="Bardou P."/>
            <person name="Bechner M."/>
            <person name="Bellec A."/>
            <person name="Berger A."/>
            <person name="Berges H."/>
            <person name="Bidwell S."/>
            <person name="Bisseling T."/>
            <person name="Choisne N."/>
            <person name="Couloux A."/>
            <person name="Denny R."/>
            <person name="Deshpande S."/>
            <person name="Dai X."/>
            <person name="Doyle J.J."/>
            <person name="Dudez A.M."/>
            <person name="Farmer A.D."/>
            <person name="Fouteau S."/>
            <person name="Franken C."/>
            <person name="Gibelin C."/>
            <person name="Gish J."/>
            <person name="Goldstein S."/>
            <person name="Gonzalez A.J."/>
            <person name="Green P.J."/>
            <person name="Hallab A."/>
            <person name="Hartog M."/>
            <person name="Hua A."/>
            <person name="Humphray S.J."/>
            <person name="Jeong D.H."/>
            <person name="Jing Y."/>
            <person name="Jocker A."/>
            <person name="Kenton S.M."/>
            <person name="Kim D.J."/>
            <person name="Klee K."/>
            <person name="Lai H."/>
            <person name="Lang C."/>
            <person name="Lin S."/>
            <person name="Macmil S.L."/>
            <person name="Magdelenat G."/>
            <person name="Matthews L."/>
            <person name="McCorrison J."/>
            <person name="Monaghan E.L."/>
            <person name="Mun J.H."/>
            <person name="Najar F.Z."/>
            <person name="Nicholson C."/>
            <person name="Noirot C."/>
            <person name="O'Bleness M."/>
            <person name="Paule C.R."/>
            <person name="Poulain J."/>
            <person name="Prion F."/>
            <person name="Qin B."/>
            <person name="Qu C."/>
            <person name="Retzel E.F."/>
            <person name="Riddle C."/>
            <person name="Sallet E."/>
            <person name="Samain S."/>
            <person name="Samson N."/>
            <person name="Sanders I."/>
            <person name="Saurat O."/>
            <person name="Scarpelli C."/>
            <person name="Schiex T."/>
            <person name="Segurens B."/>
            <person name="Severin A.J."/>
            <person name="Sherrier D.J."/>
            <person name="Shi R."/>
            <person name="Sims S."/>
            <person name="Singer S.R."/>
            <person name="Sinharoy S."/>
            <person name="Sterck L."/>
            <person name="Viollet A."/>
            <person name="Wang B.B."/>
            <person name="Wang K."/>
            <person name="Wang M."/>
            <person name="Wang X."/>
            <person name="Warfsmann J."/>
            <person name="Weissenbach J."/>
            <person name="White D.D."/>
            <person name="White J.D."/>
            <person name="Wiley G.B."/>
            <person name="Wincker P."/>
            <person name="Xing Y."/>
            <person name="Yang L."/>
            <person name="Yao Z."/>
            <person name="Ying F."/>
            <person name="Zhai J."/>
            <person name="Zhou L."/>
            <person name="Zuber A."/>
            <person name="Denarie J."/>
            <person name="Dixon R.A."/>
            <person name="May G.D."/>
            <person name="Schwartz D.C."/>
            <person name="Rogers J."/>
            <person name="Quetier F."/>
            <person name="Town C.D."/>
            <person name="Roe B.A."/>
        </authorList>
    </citation>
    <scope>NUCLEOTIDE SEQUENCE [LARGE SCALE GENOMIC DNA]</scope>
    <source>
        <strain evidence="1">A17</strain>
        <strain evidence="2 3">cv. Jemalong A17</strain>
    </source>
</reference>
<dbReference type="Proteomes" id="UP000002051">
    <property type="component" value="Chromosome 2"/>
</dbReference>
<name>G7IM62_MEDTR</name>
<dbReference type="AlphaFoldDB" id="G7IM62"/>
<dbReference type="EnsemblPlants" id="AES66948">
    <property type="protein sequence ID" value="AES66948"/>
    <property type="gene ID" value="MTR_2g083770"/>
</dbReference>
<protein>
    <submittedName>
        <fullName evidence="1 2">Uncharacterized protein</fullName>
    </submittedName>
</protein>
<keyword evidence="3" id="KW-1185">Reference proteome</keyword>
<dbReference type="EMBL" id="CM001218">
    <property type="protein sequence ID" value="AES66948.1"/>
    <property type="molecule type" value="Genomic_DNA"/>
</dbReference>
<reference evidence="1 3" key="2">
    <citation type="journal article" date="2014" name="BMC Genomics">
        <title>An improved genome release (version Mt4.0) for the model legume Medicago truncatula.</title>
        <authorList>
            <person name="Tang H."/>
            <person name="Krishnakumar V."/>
            <person name="Bidwell S."/>
            <person name="Rosen B."/>
            <person name="Chan A."/>
            <person name="Zhou S."/>
            <person name="Gentzbittel L."/>
            <person name="Childs K.L."/>
            <person name="Yandell M."/>
            <person name="Gundlach H."/>
            <person name="Mayer K.F."/>
            <person name="Schwartz D.C."/>
            <person name="Town C.D."/>
        </authorList>
    </citation>
    <scope>GENOME REANNOTATION</scope>
    <source>
        <strain evidence="2 3">cv. Jemalong A17</strain>
    </source>
</reference>
<sequence>MEPTKKDSENLLSKYKPLNNAKMFLISTQYKRFFRNQNISKDNVWLKSFNKHIVGISETVHFDIKI</sequence>
<evidence type="ECO:0000313" key="1">
    <source>
        <dbReference type="EMBL" id="AES66948.1"/>
    </source>
</evidence>
<proteinExistence type="predicted"/>